<dbReference type="GO" id="GO:0005737">
    <property type="term" value="C:cytoplasm"/>
    <property type="evidence" value="ECO:0007669"/>
    <property type="project" value="UniProtKB-SubCell"/>
</dbReference>
<dbReference type="RefSeq" id="WP_046770649.1">
    <property type="nucleotide sequence ID" value="NZ_LBMC01000023.1"/>
</dbReference>
<dbReference type="PANTHER" id="PTHR11963:SF23">
    <property type="entry name" value="CYTOSOL AMINOPEPTIDASE"/>
    <property type="match status" value="1"/>
</dbReference>
<dbReference type="EMBL" id="LT629791">
    <property type="protein sequence ID" value="SDU65270.1"/>
    <property type="molecule type" value="Genomic_DNA"/>
</dbReference>
<dbReference type="SUPFAM" id="SSF53187">
    <property type="entry name" value="Zn-dependent exopeptidases"/>
    <property type="match status" value="1"/>
</dbReference>
<dbReference type="HAMAP" id="MF_00181">
    <property type="entry name" value="Cytosol_peptidase_M17"/>
    <property type="match status" value="1"/>
</dbReference>
<dbReference type="InterPro" id="IPR043472">
    <property type="entry name" value="Macro_dom-like"/>
</dbReference>
<name>A0A1H2K965_9ACTN</name>
<evidence type="ECO:0000313" key="10">
    <source>
        <dbReference type="EMBL" id="SDU65270.1"/>
    </source>
</evidence>
<comment type="cofactor">
    <cofactor evidence="8">
        <name>Mn(2+)</name>
        <dbReference type="ChEBI" id="CHEBI:29035"/>
    </cofactor>
    <text evidence="8">Binds 2 manganese ions per subunit.</text>
</comment>
<dbReference type="InterPro" id="IPR000819">
    <property type="entry name" value="Peptidase_M17_C"/>
</dbReference>
<comment type="catalytic activity">
    <reaction evidence="1 8">
        <text>Release of an N-terminal amino acid, Xaa-|-Yaa-, in which Xaa is preferably Leu, but may be other amino acids including Pro although not Arg or Lys, and Yaa may be Pro. Amino acid amides and methyl esters are also readily hydrolyzed, but rates on arylamides are exceedingly low.</text>
        <dbReference type="EC" id="3.4.11.1"/>
    </reaction>
</comment>
<dbReference type="PROSITE" id="PS00631">
    <property type="entry name" value="CYTOSOL_AP"/>
    <property type="match status" value="1"/>
</dbReference>
<evidence type="ECO:0000313" key="11">
    <source>
        <dbReference type="Proteomes" id="UP000182977"/>
    </source>
</evidence>
<dbReference type="GO" id="GO:0030145">
    <property type="term" value="F:manganese ion binding"/>
    <property type="evidence" value="ECO:0007669"/>
    <property type="project" value="UniProtKB-UniRule"/>
</dbReference>
<dbReference type="InterPro" id="IPR011356">
    <property type="entry name" value="Leucine_aapep/pepB"/>
</dbReference>
<dbReference type="AlphaFoldDB" id="A0A1H2K965"/>
<keyword evidence="8" id="KW-0479">Metal-binding</keyword>
<dbReference type="Pfam" id="PF00883">
    <property type="entry name" value="Peptidase_M17"/>
    <property type="match status" value="1"/>
</dbReference>
<keyword evidence="8" id="KW-0464">Manganese</keyword>
<evidence type="ECO:0000256" key="8">
    <source>
        <dbReference type="HAMAP-Rule" id="MF_00181"/>
    </source>
</evidence>
<keyword evidence="4 8" id="KW-0031">Aminopeptidase</keyword>
<dbReference type="PANTHER" id="PTHR11963">
    <property type="entry name" value="LEUCINE AMINOPEPTIDASE-RELATED"/>
    <property type="match status" value="1"/>
</dbReference>
<dbReference type="PRINTS" id="PR00481">
    <property type="entry name" value="LAMNOPPTDASE"/>
</dbReference>
<keyword evidence="6 8" id="KW-0378">Hydrolase</keyword>
<keyword evidence="11" id="KW-1185">Reference proteome</keyword>
<feature type="binding site" evidence="8">
    <location>
        <position position="286"/>
    </location>
    <ligand>
        <name>Mn(2+)</name>
        <dbReference type="ChEBI" id="CHEBI:29035"/>
        <label>2</label>
    </ligand>
</feature>
<feature type="binding site" evidence="8">
    <location>
        <position position="263"/>
    </location>
    <ligand>
        <name>Mn(2+)</name>
        <dbReference type="ChEBI" id="CHEBI:29035"/>
        <label>2</label>
    </ligand>
</feature>
<comment type="function">
    <text evidence="7 8">Presumably involved in the processing and regular turnover of intracellular proteins. Catalyzes the removal of unsubstituted N-terminal amino acids from various peptides.</text>
</comment>
<sequence length="499" mass="50430">MTSIALSSAAPTGLKVDAVVVGVAPGDGDVVLLPGSETLDKALKGSLARLLGQLGATGKADEVTKLPAMGAAKAGLLVAVGTGPLAEAGTPARHESLRRAAGAAARALAGQQSAAVALPVLDEADAAAVAEGIALGAYTFDQYKSGDPTTPVESVTLIGPGVKAKGVKEAVTRAETVAAAVNRARDWVNIPPRDLTPATFADAATKLARSAKLDIEVLDEKALAKGGYGGLIGVGQGSANPPRLVRVAYRPSRAKKHVAFVGKGITFDSGGLSLKPADSMVEMKSDMSGAAAVVAAVHAIAQLGTKVAVTAYAAMAENMPSGSAQRPSDVITIYGGKTVEVLNTDAEGRLVLADGIVRAAEDEPDLIIDVATLTGAAVVALGKRVSGIMANDDDLGAKIHDVAGRSGEAMWPLPLPVELREKLDSPIADIANIGDRWGGALQAGLFLQEFVADGIGWAHLDIAGPAFSDKAHGYTPKGGTGAAVRTLVRLVEDVADGAL</sequence>
<evidence type="ECO:0000256" key="3">
    <source>
        <dbReference type="ARBA" id="ARBA00009528"/>
    </source>
</evidence>
<comment type="catalytic activity">
    <reaction evidence="2 8">
        <text>Release of an N-terminal amino acid, preferentially leucine, but not glutamic or aspartic acids.</text>
        <dbReference type="EC" id="3.4.11.10"/>
    </reaction>
</comment>
<feature type="binding site" evidence="8">
    <location>
        <position position="345"/>
    </location>
    <ligand>
        <name>Mn(2+)</name>
        <dbReference type="ChEBI" id="CHEBI:29035"/>
        <label>1</label>
    </ligand>
</feature>
<dbReference type="Pfam" id="PF02789">
    <property type="entry name" value="Peptidase_M17_N"/>
    <property type="match status" value="1"/>
</dbReference>
<dbReference type="GO" id="GO:0070006">
    <property type="term" value="F:metalloaminopeptidase activity"/>
    <property type="evidence" value="ECO:0007669"/>
    <property type="project" value="InterPro"/>
</dbReference>
<dbReference type="InterPro" id="IPR023042">
    <property type="entry name" value="Peptidase_M17_leu_NH2_pept"/>
</dbReference>
<dbReference type="InterPro" id="IPR008283">
    <property type="entry name" value="Peptidase_M17_N"/>
</dbReference>
<dbReference type="CDD" id="cd00433">
    <property type="entry name" value="Peptidase_M17"/>
    <property type="match status" value="1"/>
</dbReference>
<organism evidence="10 11">
    <name type="scientific">Jiangella alkaliphila</name>
    <dbReference type="NCBI Taxonomy" id="419479"/>
    <lineage>
        <taxon>Bacteria</taxon>
        <taxon>Bacillati</taxon>
        <taxon>Actinomycetota</taxon>
        <taxon>Actinomycetes</taxon>
        <taxon>Jiangellales</taxon>
        <taxon>Jiangellaceae</taxon>
        <taxon>Jiangella</taxon>
    </lineage>
</organism>
<feature type="active site" evidence="8">
    <location>
        <position position="349"/>
    </location>
</feature>
<feature type="binding site" evidence="8">
    <location>
        <position position="268"/>
    </location>
    <ligand>
        <name>Mn(2+)</name>
        <dbReference type="ChEBI" id="CHEBI:29035"/>
        <label>1</label>
    </ligand>
</feature>
<evidence type="ECO:0000256" key="6">
    <source>
        <dbReference type="ARBA" id="ARBA00022801"/>
    </source>
</evidence>
<comment type="subcellular location">
    <subcellularLocation>
        <location evidence="8">Cytoplasm</location>
    </subcellularLocation>
</comment>
<feature type="binding site" evidence="8">
    <location>
        <position position="347"/>
    </location>
    <ligand>
        <name>Mn(2+)</name>
        <dbReference type="ChEBI" id="CHEBI:29035"/>
        <label>2</label>
    </ligand>
</feature>
<gene>
    <name evidence="8" type="primary">pepA</name>
    <name evidence="10" type="ORF">SAMN04488563_3573</name>
</gene>
<dbReference type="Gene3D" id="3.40.630.10">
    <property type="entry name" value="Zn peptidases"/>
    <property type="match status" value="1"/>
</dbReference>
<dbReference type="EC" id="3.4.11.1" evidence="8"/>
<dbReference type="Gene3D" id="3.40.220.10">
    <property type="entry name" value="Leucine Aminopeptidase, subunit E, domain 1"/>
    <property type="match status" value="1"/>
</dbReference>
<feature type="active site" evidence="8">
    <location>
        <position position="275"/>
    </location>
</feature>
<comment type="similarity">
    <text evidence="3 8">Belongs to the peptidase M17 family.</text>
</comment>
<accession>A0A1H2K965</accession>
<dbReference type="STRING" id="419479.SAMN04488563_3573"/>
<evidence type="ECO:0000259" key="9">
    <source>
        <dbReference type="PROSITE" id="PS00631"/>
    </source>
</evidence>
<protein>
    <recommendedName>
        <fullName evidence="8">Probable cytosol aminopeptidase</fullName>
        <ecNumber evidence="8">3.4.11.1</ecNumber>
    </recommendedName>
    <alternativeName>
        <fullName evidence="8">Leucine aminopeptidase</fullName>
        <shortName evidence="8">LAP</shortName>
        <ecNumber evidence="8">3.4.11.10</ecNumber>
    </alternativeName>
    <alternativeName>
        <fullName evidence="8">Leucyl aminopeptidase</fullName>
    </alternativeName>
</protein>
<dbReference type="NCBIfam" id="NF002073">
    <property type="entry name" value="PRK00913.1-2"/>
    <property type="match status" value="1"/>
</dbReference>
<reference evidence="11" key="1">
    <citation type="submission" date="2016-10" db="EMBL/GenBank/DDBJ databases">
        <authorList>
            <person name="Varghese N."/>
            <person name="Submissions S."/>
        </authorList>
    </citation>
    <scope>NUCLEOTIDE SEQUENCE [LARGE SCALE GENOMIC DNA]</scope>
    <source>
        <strain evidence="11">DSM 45079</strain>
    </source>
</reference>
<keyword evidence="8" id="KW-0963">Cytoplasm</keyword>
<evidence type="ECO:0000256" key="1">
    <source>
        <dbReference type="ARBA" id="ARBA00000135"/>
    </source>
</evidence>
<feature type="binding site" evidence="8">
    <location>
        <position position="268"/>
    </location>
    <ligand>
        <name>Mn(2+)</name>
        <dbReference type="ChEBI" id="CHEBI:29035"/>
        <label>2</label>
    </ligand>
</feature>
<dbReference type="OrthoDB" id="9809354at2"/>
<proteinExistence type="inferred from homology"/>
<evidence type="ECO:0000256" key="5">
    <source>
        <dbReference type="ARBA" id="ARBA00022670"/>
    </source>
</evidence>
<evidence type="ECO:0000256" key="4">
    <source>
        <dbReference type="ARBA" id="ARBA00022438"/>
    </source>
</evidence>
<evidence type="ECO:0000256" key="2">
    <source>
        <dbReference type="ARBA" id="ARBA00000967"/>
    </source>
</evidence>
<keyword evidence="5 8" id="KW-0645">Protease</keyword>
<dbReference type="EC" id="3.4.11.10" evidence="8"/>
<feature type="domain" description="Cytosol aminopeptidase" evidence="9">
    <location>
        <begin position="343"/>
        <end position="350"/>
    </location>
</feature>
<evidence type="ECO:0000256" key="7">
    <source>
        <dbReference type="ARBA" id="ARBA00049972"/>
    </source>
</evidence>
<feature type="binding site" evidence="8">
    <location>
        <position position="347"/>
    </location>
    <ligand>
        <name>Mn(2+)</name>
        <dbReference type="ChEBI" id="CHEBI:29035"/>
        <label>1</label>
    </ligand>
</feature>
<dbReference type="Proteomes" id="UP000182977">
    <property type="component" value="Chromosome I"/>
</dbReference>
<dbReference type="SUPFAM" id="SSF52949">
    <property type="entry name" value="Macro domain-like"/>
    <property type="match status" value="1"/>
</dbReference>
<dbReference type="GO" id="GO:0006508">
    <property type="term" value="P:proteolysis"/>
    <property type="evidence" value="ECO:0007669"/>
    <property type="project" value="UniProtKB-KW"/>
</dbReference>